<gene>
    <name evidence="1" type="ORF">KJP28_03020</name>
</gene>
<dbReference type="EMBL" id="JAHUZE010000001">
    <property type="protein sequence ID" value="MBV7377883.1"/>
    <property type="molecule type" value="Genomic_DNA"/>
</dbReference>
<sequence length="145" mass="14782">MTAVSPFSVLKDANPAALAGRAISAAVDLAGDARAATKGKSFGDLIDGLDANGNGRLGIDDAIGLASRGAAKVVSAFTGVDIDTRGVQARTAELIETGRDAASAHMTQDAAPPAPPTLEQIPRAPVPPTVEGIHQLYVRMRALRS</sequence>
<keyword evidence="2" id="KW-1185">Reference proteome</keyword>
<evidence type="ECO:0008006" key="3">
    <source>
        <dbReference type="Google" id="ProtNLM"/>
    </source>
</evidence>
<dbReference type="RefSeq" id="WP_218390749.1">
    <property type="nucleotide sequence ID" value="NZ_JAHUZE010000001.1"/>
</dbReference>
<comment type="caution">
    <text evidence="1">The sequence shown here is derived from an EMBL/GenBank/DDBJ whole genome shotgun (WGS) entry which is preliminary data.</text>
</comment>
<protein>
    <recommendedName>
        <fullName evidence="3">EF-hand domain-containing protein</fullName>
    </recommendedName>
</protein>
<evidence type="ECO:0000313" key="2">
    <source>
        <dbReference type="Proteomes" id="UP000756530"/>
    </source>
</evidence>
<dbReference type="Proteomes" id="UP000756530">
    <property type="component" value="Unassembled WGS sequence"/>
</dbReference>
<organism evidence="1 2">
    <name type="scientific">Maritimibacter dapengensis</name>
    <dbReference type="NCBI Taxonomy" id="2836868"/>
    <lineage>
        <taxon>Bacteria</taxon>
        <taxon>Pseudomonadati</taxon>
        <taxon>Pseudomonadota</taxon>
        <taxon>Alphaproteobacteria</taxon>
        <taxon>Rhodobacterales</taxon>
        <taxon>Roseobacteraceae</taxon>
        <taxon>Maritimibacter</taxon>
    </lineage>
</organism>
<accession>A0ABS6SZD6</accession>
<name>A0ABS6SZD6_9RHOB</name>
<reference evidence="1 2" key="1">
    <citation type="submission" date="2021-05" db="EMBL/GenBank/DDBJ databases">
        <title>Culturable bacteria isolated from Daya Bay.</title>
        <authorList>
            <person name="Zheng W."/>
            <person name="Yu S."/>
            <person name="Huang Y."/>
        </authorList>
    </citation>
    <scope>NUCLEOTIDE SEQUENCE [LARGE SCALE GENOMIC DNA]</scope>
    <source>
        <strain evidence="1 2">DP4N28-5</strain>
    </source>
</reference>
<evidence type="ECO:0000313" key="1">
    <source>
        <dbReference type="EMBL" id="MBV7377883.1"/>
    </source>
</evidence>
<proteinExistence type="predicted"/>